<dbReference type="EMBL" id="QQAX01000009">
    <property type="protein sequence ID" value="RDI44537.1"/>
    <property type="molecule type" value="Genomic_DNA"/>
</dbReference>
<dbReference type="GO" id="GO:0003677">
    <property type="term" value="F:DNA binding"/>
    <property type="evidence" value="ECO:0007669"/>
    <property type="project" value="UniProtKB-UniRule"/>
</dbReference>
<dbReference type="OrthoDB" id="7375611at2"/>
<dbReference type="Gene3D" id="1.10.357.10">
    <property type="entry name" value="Tetracycline Repressor, domain 2"/>
    <property type="match status" value="1"/>
</dbReference>
<name>A0A370GLL1_9COXI</name>
<sequence>MKKHSPLLPDDIVNAAISLAETKSWEEVRLADIATTLGTDLTFIWQYYREKDELIDAFFDRADQAMLKASAAEEIDALSSQQKLHLLLMAWFTALANHRRIVRQMIRGKLEPGHLHIQIPALLRVSRTVQWWREAAKRQATGCRRAIEESILTAVYLATFCYWLFDDSPHATATSHFLEKKLSRLSKLSHRLRCKKEA</sequence>
<dbReference type="Pfam" id="PF08511">
    <property type="entry name" value="COQ9"/>
    <property type="match status" value="1"/>
</dbReference>
<reference evidence="4 5" key="1">
    <citation type="submission" date="2018-07" db="EMBL/GenBank/DDBJ databases">
        <title>Genomic Encyclopedia of Type Strains, Phase IV (KMG-IV): sequencing the most valuable type-strain genomes for metagenomic binning, comparative biology and taxonomic classification.</title>
        <authorList>
            <person name="Goeker M."/>
        </authorList>
    </citation>
    <scope>NUCLEOTIDE SEQUENCE [LARGE SCALE GENOMIC DNA]</scope>
    <source>
        <strain evidence="4 5">DSM 16500</strain>
    </source>
</reference>
<proteinExistence type="predicted"/>
<protein>
    <submittedName>
        <fullName evidence="4">TetR family transcriptional regulator</fullName>
    </submittedName>
</protein>
<evidence type="ECO:0000256" key="1">
    <source>
        <dbReference type="ARBA" id="ARBA00023125"/>
    </source>
</evidence>
<gene>
    <name evidence="4" type="ORF">C8D86_10919</name>
</gene>
<dbReference type="Proteomes" id="UP000254720">
    <property type="component" value="Unassembled WGS sequence"/>
</dbReference>
<dbReference type="InterPro" id="IPR013718">
    <property type="entry name" value="COQ9_C"/>
</dbReference>
<feature type="domain" description="HTH tetR-type" evidence="3">
    <location>
        <begin position="6"/>
        <end position="66"/>
    </location>
</feature>
<dbReference type="SUPFAM" id="SSF48498">
    <property type="entry name" value="Tetracyclin repressor-like, C-terminal domain"/>
    <property type="match status" value="1"/>
</dbReference>
<evidence type="ECO:0000259" key="3">
    <source>
        <dbReference type="PROSITE" id="PS50977"/>
    </source>
</evidence>
<evidence type="ECO:0000313" key="5">
    <source>
        <dbReference type="Proteomes" id="UP000254720"/>
    </source>
</evidence>
<dbReference type="InterPro" id="IPR009057">
    <property type="entry name" value="Homeodomain-like_sf"/>
</dbReference>
<keyword evidence="1 2" id="KW-0238">DNA-binding</keyword>
<dbReference type="AlphaFoldDB" id="A0A370GLL1"/>
<dbReference type="InterPro" id="IPR001647">
    <property type="entry name" value="HTH_TetR"/>
</dbReference>
<dbReference type="RefSeq" id="WP_114834212.1">
    <property type="nucleotide sequence ID" value="NZ_LR699114.1"/>
</dbReference>
<feature type="DNA-binding region" description="H-T-H motif" evidence="2">
    <location>
        <begin position="29"/>
        <end position="48"/>
    </location>
</feature>
<comment type="caution">
    <text evidence="4">The sequence shown here is derived from an EMBL/GenBank/DDBJ whole genome shotgun (WGS) entry which is preliminary data.</text>
</comment>
<accession>A0A370GLL1</accession>
<dbReference type="PROSITE" id="PS50977">
    <property type="entry name" value="HTH_TETR_2"/>
    <property type="match status" value="1"/>
</dbReference>
<keyword evidence="5" id="KW-1185">Reference proteome</keyword>
<evidence type="ECO:0000256" key="2">
    <source>
        <dbReference type="PROSITE-ProRule" id="PRU00335"/>
    </source>
</evidence>
<evidence type="ECO:0000313" key="4">
    <source>
        <dbReference type="EMBL" id="RDI44537.1"/>
    </source>
</evidence>
<dbReference type="SUPFAM" id="SSF46689">
    <property type="entry name" value="Homeodomain-like"/>
    <property type="match status" value="1"/>
</dbReference>
<organism evidence="4 5">
    <name type="scientific">Aquicella lusitana</name>
    <dbReference type="NCBI Taxonomy" id="254246"/>
    <lineage>
        <taxon>Bacteria</taxon>
        <taxon>Pseudomonadati</taxon>
        <taxon>Pseudomonadota</taxon>
        <taxon>Gammaproteobacteria</taxon>
        <taxon>Legionellales</taxon>
        <taxon>Coxiellaceae</taxon>
        <taxon>Aquicella</taxon>
    </lineage>
</organism>
<dbReference type="InterPro" id="IPR036271">
    <property type="entry name" value="Tet_transcr_reg_TetR-rel_C_sf"/>
</dbReference>